<keyword evidence="3" id="KW-1185">Reference proteome</keyword>
<evidence type="ECO:0000313" key="2">
    <source>
        <dbReference type="EMBL" id="TFK80852.1"/>
    </source>
</evidence>
<dbReference type="EMBL" id="ML211696">
    <property type="protein sequence ID" value="TFK80852.1"/>
    <property type="molecule type" value="Genomic_DNA"/>
</dbReference>
<dbReference type="InParanoid" id="A0A5C3NV02"/>
<organism evidence="2 3">
    <name type="scientific">Polyporus arcularius HHB13444</name>
    <dbReference type="NCBI Taxonomy" id="1314778"/>
    <lineage>
        <taxon>Eukaryota</taxon>
        <taxon>Fungi</taxon>
        <taxon>Dikarya</taxon>
        <taxon>Basidiomycota</taxon>
        <taxon>Agaricomycotina</taxon>
        <taxon>Agaricomycetes</taxon>
        <taxon>Polyporales</taxon>
        <taxon>Polyporaceae</taxon>
        <taxon>Polyporus</taxon>
    </lineage>
</organism>
<dbReference type="AlphaFoldDB" id="A0A5C3NV02"/>
<gene>
    <name evidence="2" type="ORF">K466DRAFT_364205</name>
</gene>
<protein>
    <submittedName>
        <fullName evidence="2">Uncharacterized protein</fullName>
    </submittedName>
</protein>
<feature type="region of interest" description="Disordered" evidence="1">
    <location>
        <begin position="37"/>
        <end position="61"/>
    </location>
</feature>
<evidence type="ECO:0000256" key="1">
    <source>
        <dbReference type="SAM" id="MobiDB-lite"/>
    </source>
</evidence>
<proteinExistence type="predicted"/>
<sequence>MSDTKRKLRWQYQRGRDIGSLCPSFLYRSAPCYPHRDRGSRTSISNVSPRQGTQPTHVDSSPYAYSRTRLDVAVRPSFALRTSPDEKCLGAGVERENPLPIALSALSPPHLRPSPRPCIQVASSAGLRNGRSRQIPTYSMNASTSRRHGATRAKAGRDIARDRRVAILCAHAQGGMLGGRSTVLHEKKCGLCSGILTHTPDAWTLSETRPVSQRRR</sequence>
<reference evidence="2 3" key="1">
    <citation type="journal article" date="2019" name="Nat. Ecol. Evol.">
        <title>Megaphylogeny resolves global patterns of mushroom evolution.</title>
        <authorList>
            <person name="Varga T."/>
            <person name="Krizsan K."/>
            <person name="Foldi C."/>
            <person name="Dima B."/>
            <person name="Sanchez-Garcia M."/>
            <person name="Sanchez-Ramirez S."/>
            <person name="Szollosi G.J."/>
            <person name="Szarkandi J.G."/>
            <person name="Papp V."/>
            <person name="Albert L."/>
            <person name="Andreopoulos W."/>
            <person name="Angelini C."/>
            <person name="Antonin V."/>
            <person name="Barry K.W."/>
            <person name="Bougher N.L."/>
            <person name="Buchanan P."/>
            <person name="Buyck B."/>
            <person name="Bense V."/>
            <person name="Catcheside P."/>
            <person name="Chovatia M."/>
            <person name="Cooper J."/>
            <person name="Damon W."/>
            <person name="Desjardin D."/>
            <person name="Finy P."/>
            <person name="Geml J."/>
            <person name="Haridas S."/>
            <person name="Hughes K."/>
            <person name="Justo A."/>
            <person name="Karasinski D."/>
            <person name="Kautmanova I."/>
            <person name="Kiss B."/>
            <person name="Kocsube S."/>
            <person name="Kotiranta H."/>
            <person name="LaButti K.M."/>
            <person name="Lechner B.E."/>
            <person name="Liimatainen K."/>
            <person name="Lipzen A."/>
            <person name="Lukacs Z."/>
            <person name="Mihaltcheva S."/>
            <person name="Morgado L.N."/>
            <person name="Niskanen T."/>
            <person name="Noordeloos M.E."/>
            <person name="Ohm R.A."/>
            <person name="Ortiz-Santana B."/>
            <person name="Ovrebo C."/>
            <person name="Racz N."/>
            <person name="Riley R."/>
            <person name="Savchenko A."/>
            <person name="Shiryaev A."/>
            <person name="Soop K."/>
            <person name="Spirin V."/>
            <person name="Szebenyi C."/>
            <person name="Tomsovsky M."/>
            <person name="Tulloss R.E."/>
            <person name="Uehling J."/>
            <person name="Grigoriev I.V."/>
            <person name="Vagvolgyi C."/>
            <person name="Papp T."/>
            <person name="Martin F.M."/>
            <person name="Miettinen O."/>
            <person name="Hibbett D.S."/>
            <person name="Nagy L.G."/>
        </authorList>
    </citation>
    <scope>NUCLEOTIDE SEQUENCE [LARGE SCALE GENOMIC DNA]</scope>
    <source>
        <strain evidence="2 3">HHB13444</strain>
    </source>
</reference>
<name>A0A5C3NV02_9APHY</name>
<evidence type="ECO:0000313" key="3">
    <source>
        <dbReference type="Proteomes" id="UP000308197"/>
    </source>
</evidence>
<feature type="compositionally biased region" description="Polar residues" evidence="1">
    <location>
        <begin position="41"/>
        <end position="59"/>
    </location>
</feature>
<dbReference type="Proteomes" id="UP000308197">
    <property type="component" value="Unassembled WGS sequence"/>
</dbReference>
<accession>A0A5C3NV02</accession>